<feature type="region of interest" description="Disordered" evidence="1">
    <location>
        <begin position="1"/>
        <end position="53"/>
    </location>
</feature>
<feature type="region of interest" description="Disordered" evidence="1">
    <location>
        <begin position="143"/>
        <end position="296"/>
    </location>
</feature>
<sequence length="296" mass="30807">MPSLPGPPDTAASASARRDGSLAGCTAVTGSGRSARVCQPITPPPTSSTVAAPIAPAPLSTCRRGGRGDCRTFTGHLPIPRDAGPPDGEVRFVLRSCREPGCRFGEPAYSSRRSGSPRVGPWCPGSCLGPCPGRARIALGAGYADRGHGRRRADRAVGGDHHLGAGRHSVPSGGTAAPDHTRSRDRGTSCDRSTSCDRTTSRDRTGPAAGRLHLARCSRVPHGPARVPRPESVRSPSAPPVHEGGTAVEIHSRSGRGRPAAVRNSLPWGTADEHARKRVRQGSRKPSLLSTSPENT</sequence>
<evidence type="ECO:0000313" key="2">
    <source>
        <dbReference type="EMBL" id="ATJ00788.1"/>
    </source>
</evidence>
<accession>A0A291NMY8</accession>
<dbReference type="EMBL" id="MF773975">
    <property type="protein sequence ID" value="ATJ00788.1"/>
    <property type="molecule type" value="Genomic_DNA"/>
</dbReference>
<proteinExistence type="predicted"/>
<reference evidence="2" key="1">
    <citation type="journal article" date="2017" name="Org. Lett.">
        <title>Elucidating the Sugar Tailoring Steps in the Cytorhodin Biosynthetic Pathway.</title>
        <authorList>
            <person name="Gui C."/>
            <person name="Mo X."/>
            <person name="Gu Y.C."/>
            <person name="Ju J."/>
        </authorList>
    </citation>
    <scope>NUCLEOTIDE SEQUENCE</scope>
    <source>
        <strain evidence="2">SCSIO 1666</strain>
    </source>
</reference>
<evidence type="ECO:0000256" key="1">
    <source>
        <dbReference type="SAM" id="MobiDB-lite"/>
    </source>
</evidence>
<dbReference type="AlphaFoldDB" id="A0A291NMY8"/>
<feature type="compositionally biased region" description="Basic and acidic residues" evidence="1">
    <location>
        <begin position="179"/>
        <end position="189"/>
    </location>
</feature>
<feature type="compositionally biased region" description="Basic and acidic residues" evidence="1">
    <location>
        <begin position="154"/>
        <end position="163"/>
    </location>
</feature>
<organism evidence="2">
    <name type="scientific">Streptomyces sp. SCSIO 1666</name>
    <dbReference type="NCBI Taxonomy" id="861528"/>
    <lineage>
        <taxon>Bacteria</taxon>
        <taxon>Bacillati</taxon>
        <taxon>Actinomycetota</taxon>
        <taxon>Actinomycetes</taxon>
        <taxon>Kitasatosporales</taxon>
        <taxon>Streptomycetaceae</taxon>
        <taxon>Streptomyces</taxon>
    </lineage>
</organism>
<name>A0A291NMY8_9ACTN</name>
<protein>
    <submittedName>
        <fullName evidence="2">MarR family transcriptional regulator</fullName>
    </submittedName>
</protein>